<evidence type="ECO:0000259" key="1">
    <source>
        <dbReference type="SMART" id="SM00867"/>
    </source>
</evidence>
<gene>
    <name evidence="2" type="ORF">C900_00122</name>
</gene>
<keyword evidence="3" id="KW-1185">Reference proteome</keyword>
<dbReference type="SMART" id="SM00867">
    <property type="entry name" value="YceI"/>
    <property type="match status" value="1"/>
</dbReference>
<comment type="caution">
    <text evidence="2">The sequence shown here is derived from an EMBL/GenBank/DDBJ whole genome shotgun (WGS) entry which is preliminary data.</text>
</comment>
<dbReference type="SUPFAM" id="SSF101874">
    <property type="entry name" value="YceI-like"/>
    <property type="match status" value="1"/>
</dbReference>
<sequence>MKTQTTNFCKAAFQRYFRLITGSIFITLLHGAVNAQTTKWFYDASHAKVGFAISHFGISETEGKFNKFDGIVLSDKTDFSDAKIDFSIDVNSIDTENEQRDTHLRSSDFFDVAKYPSITFKSRSLKPVGKNKYKLTGDFTMHGVTKQIILDVLYRGTVTDPFGNIKAGFKVTGAIDRTDWGLDWNGTLAAGGLLVGNEVELDINIELTKAKEL</sequence>
<dbReference type="Pfam" id="PF04264">
    <property type="entry name" value="YceI"/>
    <property type="match status" value="1"/>
</dbReference>
<dbReference type="OrthoDB" id="9811006at2"/>
<dbReference type="Gene3D" id="2.40.128.110">
    <property type="entry name" value="Lipid/polyisoprenoid-binding, YceI-like"/>
    <property type="match status" value="1"/>
</dbReference>
<name>L8K0P2_9BACT</name>
<dbReference type="RefSeq" id="WP_009578345.1">
    <property type="nucleotide sequence ID" value="NZ_AMZN01000010.1"/>
</dbReference>
<protein>
    <submittedName>
        <fullName evidence="2">YceI like family protein</fullName>
    </submittedName>
</protein>
<reference evidence="2 3" key="1">
    <citation type="submission" date="2012-12" db="EMBL/GenBank/DDBJ databases">
        <title>Genome assembly of Fulvivirga imtechensis AK7.</title>
        <authorList>
            <person name="Nupur N."/>
            <person name="Khatri I."/>
            <person name="Kumar R."/>
            <person name="Subramanian S."/>
            <person name="Pinnaka A."/>
        </authorList>
    </citation>
    <scope>NUCLEOTIDE SEQUENCE [LARGE SCALE GENOMIC DNA]</scope>
    <source>
        <strain evidence="2 3">AK7</strain>
    </source>
</reference>
<feature type="domain" description="Lipid/polyisoprenoid-binding YceI-like" evidence="1">
    <location>
        <begin position="39"/>
        <end position="208"/>
    </location>
</feature>
<dbReference type="InterPro" id="IPR007372">
    <property type="entry name" value="Lipid/polyisoprenoid-bd_YceI"/>
</dbReference>
<dbReference type="PANTHER" id="PTHR34406">
    <property type="entry name" value="PROTEIN YCEI"/>
    <property type="match status" value="1"/>
</dbReference>
<dbReference type="PANTHER" id="PTHR34406:SF1">
    <property type="entry name" value="PROTEIN YCEI"/>
    <property type="match status" value="1"/>
</dbReference>
<dbReference type="Proteomes" id="UP000011135">
    <property type="component" value="Unassembled WGS sequence"/>
</dbReference>
<dbReference type="AlphaFoldDB" id="L8K0P2"/>
<dbReference type="eggNOG" id="COG2353">
    <property type="taxonomic scope" value="Bacteria"/>
</dbReference>
<evidence type="ECO:0000313" key="2">
    <source>
        <dbReference type="EMBL" id="ELR73042.1"/>
    </source>
</evidence>
<dbReference type="STRING" id="1237149.C900_00122"/>
<proteinExistence type="predicted"/>
<accession>L8K0P2</accession>
<organism evidence="2 3">
    <name type="scientific">Fulvivirga imtechensis AK7</name>
    <dbReference type="NCBI Taxonomy" id="1237149"/>
    <lineage>
        <taxon>Bacteria</taxon>
        <taxon>Pseudomonadati</taxon>
        <taxon>Bacteroidota</taxon>
        <taxon>Cytophagia</taxon>
        <taxon>Cytophagales</taxon>
        <taxon>Fulvivirgaceae</taxon>
        <taxon>Fulvivirga</taxon>
    </lineage>
</organism>
<dbReference type="EMBL" id="AMZN01000010">
    <property type="protein sequence ID" value="ELR73042.1"/>
    <property type="molecule type" value="Genomic_DNA"/>
</dbReference>
<evidence type="ECO:0000313" key="3">
    <source>
        <dbReference type="Proteomes" id="UP000011135"/>
    </source>
</evidence>
<dbReference type="InterPro" id="IPR036761">
    <property type="entry name" value="TTHA0802/YceI-like_sf"/>
</dbReference>